<name>A0A2J8G8S6_VIBDI</name>
<dbReference type="OrthoDB" id="9811754at2"/>
<sequence length="356" mass="39228">MSNSKPEHEKPVSTLVPKSRRKTKRAVMLFLVPLLAVAGGVAIYLHGGRYVETENAYVKADKTSITSEVSGRIVDVPVEENQLVKAGDLLLQIDPTSYKIAVEQARANLNDVKTTLTTLKAEYQSKLANIEVSKSQHEYLKKEEKRQLDLLKKKYTSQSQYDSARQNTLLVELEVNALKKGLKQVEESLGGDVNAPIELHPKYRAAVAALDKAENDLAHVNLYAPADGVVTKVVEKGQYISPGSLAMMLVSDSDIWIEANFTETELTHVKTGQDVEVKVDYAPGFTWKGKVESLSPATGAEFSVIPAQNATGNWVKIAQRLPIRIRLEQEEGAPKLRAGLSAVVTVDTHHQRHLSL</sequence>
<dbReference type="Gene3D" id="2.40.30.170">
    <property type="match status" value="1"/>
</dbReference>
<proteinExistence type="inferred from homology"/>
<dbReference type="Pfam" id="PF25963">
    <property type="entry name" value="Beta-barrel_AAEA"/>
    <property type="match status" value="1"/>
</dbReference>
<comment type="subcellular location">
    <subcellularLocation>
        <location evidence="1">Cell envelope</location>
    </subcellularLocation>
</comment>
<keyword evidence="3" id="KW-0812">Transmembrane</keyword>
<accession>A0A2J8G8S6</accession>
<comment type="similarity">
    <text evidence="2">Belongs to the membrane fusion protein (MFP) (TC 8.A.1) family.</text>
</comment>
<reference evidence="8 11" key="2">
    <citation type="submission" date="2018-06" db="EMBL/GenBank/DDBJ databases">
        <title>Freshwater and sediment microbial communities from various areas in North America, analyzing microbe dynamics in response to fracking.</title>
        <authorList>
            <person name="Lamendella R."/>
        </authorList>
    </citation>
    <scope>NUCLEOTIDE SEQUENCE [LARGE SCALE GENOMIC DNA]</scope>
    <source>
        <strain evidence="8 11">99A</strain>
    </source>
</reference>
<evidence type="ECO:0000256" key="3">
    <source>
        <dbReference type="SAM" id="Phobius"/>
    </source>
</evidence>
<dbReference type="Proteomes" id="UP000236449">
    <property type="component" value="Unassembled WGS sequence"/>
</dbReference>
<feature type="domain" description="Multidrug resistance protein MdtA-like barrel-sandwich hybrid" evidence="4">
    <location>
        <begin position="62"/>
        <end position="250"/>
    </location>
</feature>
<evidence type="ECO:0000256" key="2">
    <source>
        <dbReference type="ARBA" id="ARBA00009477"/>
    </source>
</evidence>
<dbReference type="InterPro" id="IPR058625">
    <property type="entry name" value="MdtA-like_BSH"/>
</dbReference>
<evidence type="ECO:0000313" key="9">
    <source>
        <dbReference type="Proteomes" id="UP000236449"/>
    </source>
</evidence>
<feature type="transmembrane region" description="Helical" evidence="3">
    <location>
        <begin position="26"/>
        <end position="45"/>
    </location>
</feature>
<evidence type="ECO:0000259" key="4">
    <source>
        <dbReference type="Pfam" id="PF25917"/>
    </source>
</evidence>
<evidence type="ECO:0000313" key="11">
    <source>
        <dbReference type="Proteomes" id="UP000248729"/>
    </source>
</evidence>
<dbReference type="PANTHER" id="PTHR30386">
    <property type="entry name" value="MEMBRANE FUSION SUBUNIT OF EMRAB-TOLC MULTIDRUG EFFLUX PUMP"/>
    <property type="match status" value="1"/>
</dbReference>
<dbReference type="PANTHER" id="PTHR30386:SF19">
    <property type="entry name" value="MULTIDRUG EXPORT PROTEIN EMRA-RELATED"/>
    <property type="match status" value="1"/>
</dbReference>
<gene>
    <name evidence="7" type="ORF">C1N32_13885</name>
    <name evidence="6" type="ORF">C1O25_14950</name>
    <name evidence="8" type="ORF">DET48_11880</name>
</gene>
<dbReference type="EMBL" id="QLTR01000018">
    <property type="protein sequence ID" value="RAS61460.1"/>
    <property type="molecule type" value="Genomic_DNA"/>
</dbReference>
<dbReference type="Proteomes" id="UP000248729">
    <property type="component" value="Unassembled WGS sequence"/>
</dbReference>
<evidence type="ECO:0000313" key="6">
    <source>
        <dbReference type="EMBL" id="PNH99788.1"/>
    </source>
</evidence>
<dbReference type="Pfam" id="PF25917">
    <property type="entry name" value="BSH_RND"/>
    <property type="match status" value="1"/>
</dbReference>
<feature type="domain" description="p-hydroxybenzoic acid efflux pump subunit AaeA-like beta-barrel" evidence="5">
    <location>
        <begin position="256"/>
        <end position="346"/>
    </location>
</feature>
<dbReference type="SUPFAM" id="SSF111369">
    <property type="entry name" value="HlyD-like secretion proteins"/>
    <property type="match status" value="1"/>
</dbReference>
<dbReference type="EMBL" id="POSK01000009">
    <property type="protein sequence ID" value="PNI04085.1"/>
    <property type="molecule type" value="Genomic_DNA"/>
</dbReference>
<dbReference type="EMBL" id="POSM01000023">
    <property type="protein sequence ID" value="PNH99788.1"/>
    <property type="molecule type" value="Genomic_DNA"/>
</dbReference>
<keyword evidence="3" id="KW-0472">Membrane</keyword>
<dbReference type="AlphaFoldDB" id="A0A2J8G8S6"/>
<dbReference type="GO" id="GO:0055085">
    <property type="term" value="P:transmembrane transport"/>
    <property type="evidence" value="ECO:0007669"/>
    <property type="project" value="InterPro"/>
</dbReference>
<evidence type="ECO:0000313" key="10">
    <source>
        <dbReference type="Proteomes" id="UP000236547"/>
    </source>
</evidence>
<dbReference type="GO" id="GO:0030313">
    <property type="term" value="C:cell envelope"/>
    <property type="evidence" value="ECO:0007669"/>
    <property type="project" value="UniProtKB-SubCell"/>
</dbReference>
<evidence type="ECO:0000256" key="1">
    <source>
        <dbReference type="ARBA" id="ARBA00004196"/>
    </source>
</evidence>
<keyword evidence="3" id="KW-1133">Transmembrane helix</keyword>
<comment type="caution">
    <text evidence="7">The sequence shown here is derived from an EMBL/GenBank/DDBJ whole genome shotgun (WGS) entry which is preliminary data.</text>
</comment>
<keyword evidence="10" id="KW-1185">Reference proteome</keyword>
<reference evidence="9 10" key="1">
    <citation type="submission" date="2018-01" db="EMBL/GenBank/DDBJ databases">
        <title>Draft genome sequences of six Vibrio diazotrophicus strains isolated from deep-sea sediments of the Baltic Sea.</title>
        <authorList>
            <person name="Castillo D."/>
            <person name="Vandieken V."/>
            <person name="Chiang O."/>
            <person name="Middelboe M."/>
        </authorList>
    </citation>
    <scope>NUCLEOTIDE SEQUENCE [LARGE SCALE GENOMIC DNA]</scope>
    <source>
        <strain evidence="7 9">60.27F</strain>
        <strain evidence="6 10">65.10M</strain>
    </source>
</reference>
<evidence type="ECO:0000259" key="5">
    <source>
        <dbReference type="Pfam" id="PF25963"/>
    </source>
</evidence>
<dbReference type="STRING" id="1348635.GCA_000740015_02857"/>
<dbReference type="Gene3D" id="2.40.50.100">
    <property type="match status" value="1"/>
</dbReference>
<protein>
    <submittedName>
        <fullName evidence="7">Hemolysin D</fullName>
    </submittedName>
    <submittedName>
        <fullName evidence="8">Membrane fusion protein (Multidrug efflux system)</fullName>
    </submittedName>
</protein>
<evidence type="ECO:0000313" key="7">
    <source>
        <dbReference type="EMBL" id="PNI04085.1"/>
    </source>
</evidence>
<dbReference type="InterPro" id="IPR058634">
    <property type="entry name" value="AaeA-lik-b-barrel"/>
</dbReference>
<evidence type="ECO:0000313" key="8">
    <source>
        <dbReference type="EMBL" id="RAS61460.1"/>
    </source>
</evidence>
<organism evidence="7 9">
    <name type="scientific">Vibrio diazotrophicus</name>
    <dbReference type="NCBI Taxonomy" id="685"/>
    <lineage>
        <taxon>Bacteria</taxon>
        <taxon>Pseudomonadati</taxon>
        <taxon>Pseudomonadota</taxon>
        <taxon>Gammaproteobacteria</taxon>
        <taxon>Vibrionales</taxon>
        <taxon>Vibrionaceae</taxon>
        <taxon>Vibrio</taxon>
    </lineage>
</organism>
<dbReference type="InterPro" id="IPR050739">
    <property type="entry name" value="MFP"/>
</dbReference>
<dbReference type="RefSeq" id="WP_102941993.1">
    <property type="nucleotide sequence ID" value="NZ_JBJKCE010000001.1"/>
</dbReference>
<dbReference type="Proteomes" id="UP000236547">
    <property type="component" value="Unassembled WGS sequence"/>
</dbReference>